<evidence type="ECO:0000259" key="1">
    <source>
        <dbReference type="SMART" id="SM01344"/>
    </source>
</evidence>
<dbReference type="STRING" id="121845.A0A3Q0J6X1"/>
<evidence type="ECO:0000313" key="3">
    <source>
        <dbReference type="RefSeq" id="XP_026684222.1"/>
    </source>
</evidence>
<dbReference type="SMART" id="SM01344">
    <property type="entry name" value="NUC194"/>
    <property type="match status" value="1"/>
</dbReference>
<feature type="domain" description="DNA-dependent protein kinase catalytic subunit CC3" evidence="1">
    <location>
        <begin position="1"/>
        <end position="290"/>
    </location>
</feature>
<dbReference type="AlphaFoldDB" id="A0A3Q0J6X1"/>
<keyword evidence="2" id="KW-1185">Reference proteome</keyword>
<dbReference type="RefSeq" id="XP_026684222.1">
    <property type="nucleotide sequence ID" value="XM_026828421.1"/>
</dbReference>
<evidence type="ECO:0000313" key="2">
    <source>
        <dbReference type="Proteomes" id="UP000079169"/>
    </source>
</evidence>
<dbReference type="KEGG" id="dci:103515843"/>
<name>A0A3Q0J6X1_DIACI</name>
<dbReference type="GeneID" id="103515843"/>
<accession>A0A3Q0J6X1</accession>
<protein>
    <submittedName>
        <fullName evidence="3">DNA-dependent protein kinase catalytic subunit-like</fullName>
    </submittedName>
</protein>
<dbReference type="PaxDb" id="121845-A0A3Q0J6X1"/>
<dbReference type="InterPro" id="IPR012582">
    <property type="entry name" value="DNAPKcs_CC3"/>
</dbReference>
<dbReference type="GO" id="GO:0005634">
    <property type="term" value="C:nucleus"/>
    <property type="evidence" value="ECO:0007669"/>
    <property type="project" value="InterPro"/>
</dbReference>
<dbReference type="GO" id="GO:0006303">
    <property type="term" value="P:double-strand break repair via nonhomologous end joining"/>
    <property type="evidence" value="ECO:0007669"/>
    <property type="project" value="InterPro"/>
</dbReference>
<dbReference type="Proteomes" id="UP000079169">
    <property type="component" value="Unplaced"/>
</dbReference>
<dbReference type="Pfam" id="PF08163">
    <property type="entry name" value="DNAPKcs_CC3"/>
    <property type="match status" value="1"/>
</dbReference>
<sequence length="323" mass="36761">MRYALLHSVFLPILRESFRTCGARSVGFYEDGMMAAILEYLGREVDGEGEVIVVEEALVMKLVHVRIMEGILQVPKSELPDSLAESSKQVMKYIYSHILKSNSQFPQSAYASYLNIQLHTAAYVVTCVWICNTNIFSSSLADDVTRHDFTSTKMLVPSTITSSNQTVTLELDEINRHDAMQVLTAVLNHLMENVVTPDSLCSAPEKCTWFDSFLSCLEMPGQDKNVRVWLIKLVINCADLFQYFADRLYPALFRIIASGILGSHMNYFLNDLLLVMLRWHSTSLPPPEIVHDFLAFIFQLVPNPRPAILKYNLEMIRYKHLTP</sequence>
<proteinExistence type="predicted"/>
<organism evidence="2 3">
    <name type="scientific">Diaphorina citri</name>
    <name type="common">Asian citrus psyllid</name>
    <dbReference type="NCBI Taxonomy" id="121845"/>
    <lineage>
        <taxon>Eukaryota</taxon>
        <taxon>Metazoa</taxon>
        <taxon>Ecdysozoa</taxon>
        <taxon>Arthropoda</taxon>
        <taxon>Hexapoda</taxon>
        <taxon>Insecta</taxon>
        <taxon>Pterygota</taxon>
        <taxon>Neoptera</taxon>
        <taxon>Paraneoptera</taxon>
        <taxon>Hemiptera</taxon>
        <taxon>Sternorrhyncha</taxon>
        <taxon>Psylloidea</taxon>
        <taxon>Psyllidae</taxon>
        <taxon>Diaphorininae</taxon>
        <taxon>Diaphorina</taxon>
    </lineage>
</organism>
<reference evidence="3" key="1">
    <citation type="submission" date="2025-08" db="UniProtKB">
        <authorList>
            <consortium name="RefSeq"/>
        </authorList>
    </citation>
    <scope>IDENTIFICATION</scope>
</reference>
<gene>
    <name evidence="3" type="primary">LOC103515843</name>
</gene>